<dbReference type="GeneID" id="106820328"/>
<proteinExistence type="predicted"/>
<feature type="compositionally biased region" description="Pro residues" evidence="1">
    <location>
        <begin position="88"/>
        <end position="116"/>
    </location>
</feature>
<sequence>MGIASANTRLAVRGGGPAHPPGPTAPPAQRSPAGPASAQRTDGVTPGQPWRIAYRSAGERPSLAQIPAGMRRAENRAACPVRPRRARAPPPPGRRARPDPGPGAPGPGGATPPPARDVPGTVFIMIAHHQPNRAAHAQPPRQHRPTAAPHGPPHHRQQKPGHTAPHARPPGVAPPAASRRNIAGIGDADIRCP</sequence>
<keyword evidence="2" id="KW-1185">Reference proteome</keyword>
<name>A0ABM1F7B8_PRICU</name>
<accession>A0ABM1F7B8</accession>
<organism evidence="2 3">
    <name type="scientific">Priapulus caudatus</name>
    <name type="common">Priapulid worm</name>
    <dbReference type="NCBI Taxonomy" id="37621"/>
    <lineage>
        <taxon>Eukaryota</taxon>
        <taxon>Metazoa</taxon>
        <taxon>Ecdysozoa</taxon>
        <taxon>Scalidophora</taxon>
        <taxon>Priapulida</taxon>
        <taxon>Priapulimorpha</taxon>
        <taxon>Priapulimorphida</taxon>
        <taxon>Priapulidae</taxon>
        <taxon>Priapulus</taxon>
    </lineage>
</organism>
<protein>
    <submittedName>
        <fullName evidence="3">Basic proline-rich protein-like</fullName>
    </submittedName>
</protein>
<evidence type="ECO:0000313" key="2">
    <source>
        <dbReference type="Proteomes" id="UP000695022"/>
    </source>
</evidence>
<feature type="region of interest" description="Disordered" evidence="1">
    <location>
        <begin position="1"/>
        <end position="193"/>
    </location>
</feature>
<reference evidence="3" key="1">
    <citation type="submission" date="2025-08" db="UniProtKB">
        <authorList>
            <consortium name="RefSeq"/>
        </authorList>
    </citation>
    <scope>IDENTIFICATION</scope>
</reference>
<dbReference type="RefSeq" id="XP_014680339.1">
    <property type="nucleotide sequence ID" value="XM_014824853.1"/>
</dbReference>
<evidence type="ECO:0000313" key="3">
    <source>
        <dbReference type="RefSeq" id="XP_014680339.1"/>
    </source>
</evidence>
<gene>
    <name evidence="3" type="primary">LOC106820328</name>
</gene>
<evidence type="ECO:0000256" key="1">
    <source>
        <dbReference type="SAM" id="MobiDB-lite"/>
    </source>
</evidence>
<dbReference type="Proteomes" id="UP000695022">
    <property type="component" value="Unplaced"/>
</dbReference>